<evidence type="ECO:0000313" key="1">
    <source>
        <dbReference type="EMBL" id="MFC3549447.1"/>
    </source>
</evidence>
<dbReference type="RefSeq" id="WP_386756680.1">
    <property type="nucleotide sequence ID" value="NZ_JBHRXK010000001.1"/>
</dbReference>
<proteinExistence type="predicted"/>
<dbReference type="EMBL" id="JBHRXK010000001">
    <property type="protein sequence ID" value="MFC3549447.1"/>
    <property type="molecule type" value="Genomic_DNA"/>
</dbReference>
<sequence length="113" mass="11915">MTGKTEKAIEAAKPQLPTTATITLDTPIVRGEQKIESITLRKPTAGELRGIALADLLKLDVGALHVLLPRITAPTLTAQDVGQLDLVDLVAIGSEIVSFFMSRADRAALSLAA</sequence>
<gene>
    <name evidence="1" type="ORF">ACFOLC_00285</name>
</gene>
<dbReference type="Proteomes" id="UP001595740">
    <property type="component" value="Unassembled WGS sequence"/>
</dbReference>
<organism evidence="1 2">
    <name type="scientific">Lysobacter cavernae</name>
    <dbReference type="NCBI Taxonomy" id="1685901"/>
    <lineage>
        <taxon>Bacteria</taxon>
        <taxon>Pseudomonadati</taxon>
        <taxon>Pseudomonadota</taxon>
        <taxon>Gammaproteobacteria</taxon>
        <taxon>Lysobacterales</taxon>
        <taxon>Lysobacteraceae</taxon>
        <taxon>Lysobacter</taxon>
    </lineage>
</organism>
<keyword evidence="2" id="KW-1185">Reference proteome</keyword>
<dbReference type="InterPro" id="IPR019289">
    <property type="entry name" value="Phage_tail_E/E"/>
</dbReference>
<comment type="caution">
    <text evidence="1">The sequence shown here is derived from an EMBL/GenBank/DDBJ whole genome shotgun (WGS) entry which is preliminary data.</text>
</comment>
<protein>
    <submittedName>
        <fullName evidence="1">Phage tail assembly protein</fullName>
    </submittedName>
</protein>
<name>A0ABV7RL42_9GAMM</name>
<reference evidence="2" key="1">
    <citation type="journal article" date="2019" name="Int. J. Syst. Evol. Microbiol.">
        <title>The Global Catalogue of Microorganisms (GCM) 10K type strain sequencing project: providing services to taxonomists for standard genome sequencing and annotation.</title>
        <authorList>
            <consortium name="The Broad Institute Genomics Platform"/>
            <consortium name="The Broad Institute Genome Sequencing Center for Infectious Disease"/>
            <person name="Wu L."/>
            <person name="Ma J."/>
        </authorList>
    </citation>
    <scope>NUCLEOTIDE SEQUENCE [LARGE SCALE GENOMIC DNA]</scope>
    <source>
        <strain evidence="2">KCTC 42875</strain>
    </source>
</reference>
<evidence type="ECO:0000313" key="2">
    <source>
        <dbReference type="Proteomes" id="UP001595740"/>
    </source>
</evidence>
<accession>A0ABV7RL42</accession>
<dbReference type="Pfam" id="PF10109">
    <property type="entry name" value="Phage_TAC_7"/>
    <property type="match status" value="1"/>
</dbReference>